<feature type="compositionally biased region" description="Polar residues" evidence="1">
    <location>
        <begin position="62"/>
        <end position="75"/>
    </location>
</feature>
<accession>A0AAV9VM43</accession>
<dbReference type="EMBL" id="JAVHNS010000001">
    <property type="protein sequence ID" value="KAK6363169.1"/>
    <property type="molecule type" value="Genomic_DNA"/>
</dbReference>
<reference evidence="2 3" key="1">
    <citation type="submission" date="2019-10" db="EMBL/GenBank/DDBJ databases">
        <authorList>
            <person name="Palmer J.M."/>
        </authorList>
    </citation>
    <scope>NUCLEOTIDE SEQUENCE [LARGE SCALE GENOMIC DNA]</scope>
    <source>
        <strain evidence="2 3">TWF730</strain>
    </source>
</reference>
<sequence>MSKRTSDSKVKAPLSALAARRLRQQQLEAQADSSNATSNDSLPAITPSIESTPVLHSKDAVPNTTPSTPLKSRSPSAIPPKETSDITADANIDIPR</sequence>
<keyword evidence="3" id="KW-1185">Reference proteome</keyword>
<evidence type="ECO:0000313" key="3">
    <source>
        <dbReference type="Proteomes" id="UP001373714"/>
    </source>
</evidence>
<gene>
    <name evidence="2" type="ORF">TWF730_000614</name>
</gene>
<dbReference type="Proteomes" id="UP001373714">
    <property type="component" value="Unassembled WGS sequence"/>
</dbReference>
<proteinExistence type="predicted"/>
<feature type="compositionally biased region" description="Polar residues" evidence="1">
    <location>
        <begin position="32"/>
        <end position="41"/>
    </location>
</feature>
<protein>
    <submittedName>
        <fullName evidence="2">Uncharacterized protein</fullName>
    </submittedName>
</protein>
<evidence type="ECO:0000313" key="2">
    <source>
        <dbReference type="EMBL" id="KAK6363169.1"/>
    </source>
</evidence>
<comment type="caution">
    <text evidence="2">The sequence shown here is derived from an EMBL/GenBank/DDBJ whole genome shotgun (WGS) entry which is preliminary data.</text>
</comment>
<dbReference type="AlphaFoldDB" id="A0AAV9VM43"/>
<evidence type="ECO:0000256" key="1">
    <source>
        <dbReference type="SAM" id="MobiDB-lite"/>
    </source>
</evidence>
<name>A0AAV9VM43_9PEZI</name>
<organism evidence="2 3">
    <name type="scientific">Orbilia blumenaviensis</name>
    <dbReference type="NCBI Taxonomy" id="1796055"/>
    <lineage>
        <taxon>Eukaryota</taxon>
        <taxon>Fungi</taxon>
        <taxon>Dikarya</taxon>
        <taxon>Ascomycota</taxon>
        <taxon>Pezizomycotina</taxon>
        <taxon>Orbiliomycetes</taxon>
        <taxon>Orbiliales</taxon>
        <taxon>Orbiliaceae</taxon>
        <taxon>Orbilia</taxon>
    </lineage>
</organism>
<feature type="region of interest" description="Disordered" evidence="1">
    <location>
        <begin position="23"/>
        <end position="96"/>
    </location>
</feature>